<dbReference type="InterPro" id="IPR001711">
    <property type="entry name" value="PLipase_C_Pinositol-sp_Y"/>
</dbReference>
<evidence type="ECO:0000256" key="7">
    <source>
        <dbReference type="RuleBase" id="RU361133"/>
    </source>
</evidence>
<proteinExistence type="predicted"/>
<dbReference type="PANTHER" id="PTHR10336">
    <property type="entry name" value="PHOSPHOINOSITIDE-SPECIFIC PHOSPHOLIPASE C FAMILY PROTEIN"/>
    <property type="match status" value="1"/>
</dbReference>
<feature type="region of interest" description="Disordered" evidence="8">
    <location>
        <begin position="186"/>
        <end position="265"/>
    </location>
</feature>
<keyword evidence="11" id="KW-1185">Reference proteome</keyword>
<dbReference type="HOGENOM" id="CLU_002738_3_0_1"/>
<dbReference type="Gene3D" id="2.60.40.150">
    <property type="entry name" value="C2 domain"/>
    <property type="match status" value="1"/>
</dbReference>
<dbReference type="Pfam" id="PF00387">
    <property type="entry name" value="PI-PLC-Y"/>
    <property type="match status" value="1"/>
</dbReference>
<evidence type="ECO:0000259" key="9">
    <source>
        <dbReference type="PROSITE" id="PS50008"/>
    </source>
</evidence>
<dbReference type="SMART" id="SM00149">
    <property type="entry name" value="PLCYc"/>
    <property type="match status" value="1"/>
</dbReference>
<dbReference type="RefSeq" id="XP_009855204.1">
    <property type="nucleotide sequence ID" value="XM_009856902.1"/>
</dbReference>
<dbReference type="GeneID" id="20825648"/>
<keyword evidence="2 7" id="KW-0378">Hydrolase</keyword>
<keyword evidence="3 7" id="KW-0442">Lipid degradation</keyword>
<evidence type="ECO:0000256" key="5">
    <source>
        <dbReference type="ARBA" id="ARBA00023224"/>
    </source>
</evidence>
<gene>
    <name evidence="10" type="ORF">NEUTE1DRAFT_132466</name>
</gene>
<dbReference type="EMBL" id="GL891382">
    <property type="protein sequence ID" value="EGO51564.1"/>
    <property type="molecule type" value="Genomic_DNA"/>
</dbReference>
<dbReference type="OrthoDB" id="269822at2759"/>
<evidence type="ECO:0000256" key="1">
    <source>
        <dbReference type="ARBA" id="ARBA00001195"/>
    </source>
</evidence>
<sequence>MSCIPFRRTAKKKKEKPSFMRRMTTMKIASPSQPTSALFMASLLSSAQVFNATHKPMYIHDAFKKHAVRVWKEARGSDKLLTHEKLLRFFEITQGVTTTALPVKDVYTFEDFFWAWSSNKAAWNAVRPLNPTEIDLTYPISNYFISSSHNTYLEGNQLSSKSSAEAYKAVLRNGCRCIEIDVWNGAPSRTPSKSPNGEHRRHMSNVSAMSRTSVRHGSSLSVDQPGLYTMRTPRDSGTSLDPKELSDRMDRSTSSSSGSVKRGEPIVHHHGTMTTTVPFREVCKAVREEAFVTNHLPIIVSLEVGADREQQEMMVEIMKEEWAGLLLEEPFEDCDRLKQQPRLEQLLDKILIKVKRLDDCNGEIQEAQRGRSLNVSSLRSKPPICEMLAALAIYTRSEHFDDVNSLSSTTPSHIFSVNEDKFLDMIAQDKARLKIMDHNRQYFMRIYPKGLRFDSSNPDPTIPWRRGVQMVAMNWQNTDEGTMLNDAMFADTNGWILKPTGFLKDQDEIPTKTVDLRITVLAGQSIPVPEGRQAKKLRTRVKVELHVENPDKARDLTRITQPQSTENPDWERNPYPLEFLGVSGVVEELSFVRFKVEEPSSSGFGNELLAWACIRLDRLQRGYRCLDLYHPLTRRPLRRHGGHSASQLFIRVEKNVRQGFPTNRTHTETAVGSK</sequence>
<dbReference type="CDD" id="cd08598">
    <property type="entry name" value="PI-PLC1c_yeast"/>
    <property type="match status" value="1"/>
</dbReference>
<keyword evidence="4 7" id="KW-0443">Lipid metabolism</keyword>
<dbReference type="EC" id="3.1.4.11" evidence="7"/>
<reference evidence="11" key="1">
    <citation type="journal article" date="2011" name="Genetics">
        <title>Massive changes in genome architecture accompany the transition to self-fertility in the filamentous fungus Neurospora tetrasperma.</title>
        <authorList>
            <person name="Ellison C.E."/>
            <person name="Stajich J.E."/>
            <person name="Jacobson D.J."/>
            <person name="Natvig D.O."/>
            <person name="Lapidus A."/>
            <person name="Foster B."/>
            <person name="Aerts A."/>
            <person name="Riley R."/>
            <person name="Lindquist E.A."/>
            <person name="Grigoriev I.V."/>
            <person name="Taylor J.W."/>
        </authorList>
    </citation>
    <scope>NUCLEOTIDE SEQUENCE [LARGE SCALE GENOMIC DNA]</scope>
    <source>
        <strain evidence="11">FGSC 2508 / P0657</strain>
    </source>
</reference>
<comment type="catalytic activity">
    <reaction evidence="1 7">
        <text>a 1,2-diacyl-sn-glycero-3-phospho-(1D-myo-inositol-4,5-bisphosphate) + H2O = 1D-myo-inositol 1,4,5-trisphosphate + a 1,2-diacyl-sn-glycerol + H(+)</text>
        <dbReference type="Rhea" id="RHEA:33179"/>
        <dbReference type="ChEBI" id="CHEBI:15377"/>
        <dbReference type="ChEBI" id="CHEBI:15378"/>
        <dbReference type="ChEBI" id="CHEBI:17815"/>
        <dbReference type="ChEBI" id="CHEBI:58456"/>
        <dbReference type="ChEBI" id="CHEBI:203600"/>
        <dbReference type="EC" id="3.1.4.11"/>
    </reaction>
</comment>
<dbReference type="GO" id="GO:0051209">
    <property type="term" value="P:release of sequestered calcium ion into cytosol"/>
    <property type="evidence" value="ECO:0007669"/>
    <property type="project" value="TreeGrafter"/>
</dbReference>
<name>F8MY82_NEUT8</name>
<dbReference type="CDD" id="cd00275">
    <property type="entry name" value="C2_PLC_like"/>
    <property type="match status" value="1"/>
</dbReference>
<dbReference type="AlphaFoldDB" id="F8MY82"/>
<dbReference type="PROSITE" id="PS50007">
    <property type="entry name" value="PIPLC_X_DOMAIN"/>
    <property type="match status" value="1"/>
</dbReference>
<protein>
    <recommendedName>
        <fullName evidence="7">Phosphoinositide phospholipase C</fullName>
        <ecNumber evidence="7">3.1.4.11</ecNumber>
    </recommendedName>
</protein>
<dbReference type="KEGG" id="nte:NEUTE1DRAFT132466"/>
<dbReference type="Proteomes" id="UP000008065">
    <property type="component" value="Unassembled WGS sequence"/>
</dbReference>
<dbReference type="SUPFAM" id="SSF51695">
    <property type="entry name" value="PLC-like phosphodiesterases"/>
    <property type="match status" value="1"/>
</dbReference>
<feature type="domain" description="PI-PLC Y-box" evidence="9">
    <location>
        <begin position="388"/>
        <end position="507"/>
    </location>
</feature>
<keyword evidence="5" id="KW-0807">Transducer</keyword>
<dbReference type="PANTHER" id="PTHR10336:SF82">
    <property type="entry name" value="PHOSPHOINOSITIDE PHOSPHOLIPASE C"/>
    <property type="match status" value="1"/>
</dbReference>
<dbReference type="PROSITE" id="PS50008">
    <property type="entry name" value="PIPLC_Y_DOMAIN"/>
    <property type="match status" value="1"/>
</dbReference>
<dbReference type="InterPro" id="IPR035892">
    <property type="entry name" value="C2_domain_sf"/>
</dbReference>
<dbReference type="GO" id="GO:0048015">
    <property type="term" value="P:phosphatidylinositol-mediated signaling"/>
    <property type="evidence" value="ECO:0007669"/>
    <property type="project" value="TreeGrafter"/>
</dbReference>
<organism evidence="10 11">
    <name type="scientific">Neurospora tetrasperma (strain FGSC 2508 / ATCC MYA-4615 / P0657)</name>
    <dbReference type="NCBI Taxonomy" id="510951"/>
    <lineage>
        <taxon>Eukaryota</taxon>
        <taxon>Fungi</taxon>
        <taxon>Dikarya</taxon>
        <taxon>Ascomycota</taxon>
        <taxon>Pezizomycotina</taxon>
        <taxon>Sordariomycetes</taxon>
        <taxon>Sordariomycetidae</taxon>
        <taxon>Sordariales</taxon>
        <taxon>Sordariaceae</taxon>
        <taxon>Neurospora</taxon>
    </lineage>
</organism>
<evidence type="ECO:0000256" key="4">
    <source>
        <dbReference type="ARBA" id="ARBA00023098"/>
    </source>
</evidence>
<dbReference type="InterPro" id="IPR001192">
    <property type="entry name" value="PI-PLC_fam"/>
</dbReference>
<dbReference type="SUPFAM" id="SSF49562">
    <property type="entry name" value="C2 domain (Calcium/lipid-binding domain, CaLB)"/>
    <property type="match status" value="1"/>
</dbReference>
<dbReference type="InterPro" id="IPR000909">
    <property type="entry name" value="PLipase_C_PInositol-sp_X_dom"/>
</dbReference>
<dbReference type="InterPro" id="IPR017946">
    <property type="entry name" value="PLC-like_Pdiesterase_TIM-brl"/>
</dbReference>
<accession>F8MY82</accession>
<dbReference type="GO" id="GO:0016042">
    <property type="term" value="P:lipid catabolic process"/>
    <property type="evidence" value="ECO:0007669"/>
    <property type="project" value="UniProtKB-KW"/>
</dbReference>
<dbReference type="PRINTS" id="PR00390">
    <property type="entry name" value="PHPHLIPASEC"/>
</dbReference>
<comment type="function">
    <text evidence="6">The production of the second messenger molecules diacylglycerol (DAG) and inositol 1,4,5-trisphosphate (IP3) is mediated by activated phosphatidylinositol-specific phospholipase C enzymes.</text>
</comment>
<feature type="compositionally biased region" description="Polar residues" evidence="8">
    <location>
        <begin position="204"/>
        <end position="222"/>
    </location>
</feature>
<evidence type="ECO:0000313" key="10">
    <source>
        <dbReference type="EMBL" id="EGO51564.1"/>
    </source>
</evidence>
<dbReference type="SMART" id="SM00148">
    <property type="entry name" value="PLCXc"/>
    <property type="match status" value="1"/>
</dbReference>
<dbReference type="FunFam" id="3.20.20.190:FF:000039">
    <property type="entry name" value="Phosphoinositide phospholipase C"/>
    <property type="match status" value="1"/>
</dbReference>
<dbReference type="GO" id="GO:0004435">
    <property type="term" value="F:phosphatidylinositol-4,5-bisphosphate phospholipase C activity"/>
    <property type="evidence" value="ECO:0007669"/>
    <property type="project" value="UniProtKB-EC"/>
</dbReference>
<evidence type="ECO:0000256" key="2">
    <source>
        <dbReference type="ARBA" id="ARBA00022801"/>
    </source>
</evidence>
<evidence type="ECO:0000313" key="11">
    <source>
        <dbReference type="Proteomes" id="UP000008065"/>
    </source>
</evidence>
<feature type="compositionally biased region" description="Basic and acidic residues" evidence="8">
    <location>
        <begin position="241"/>
        <end position="251"/>
    </location>
</feature>
<dbReference type="VEuPathDB" id="FungiDB:NEUTE1DRAFT_132466"/>
<evidence type="ECO:0000256" key="6">
    <source>
        <dbReference type="ARBA" id="ARBA00059664"/>
    </source>
</evidence>
<dbReference type="Pfam" id="PF00388">
    <property type="entry name" value="PI-PLC-X"/>
    <property type="match status" value="1"/>
</dbReference>
<dbReference type="Gene3D" id="3.20.20.190">
    <property type="entry name" value="Phosphatidylinositol (PI) phosphodiesterase"/>
    <property type="match status" value="1"/>
</dbReference>
<evidence type="ECO:0000256" key="3">
    <source>
        <dbReference type="ARBA" id="ARBA00022963"/>
    </source>
</evidence>
<evidence type="ECO:0000256" key="8">
    <source>
        <dbReference type="SAM" id="MobiDB-lite"/>
    </source>
</evidence>